<dbReference type="EMBL" id="KT820662">
    <property type="protein sequence ID" value="ALH22946.1"/>
    <property type="molecule type" value="Genomic_DNA"/>
</dbReference>
<sequence length="153" mass="18002">MSQKDWGNITWYLFHTLAEKVNPERFSEIKPTILLFIQETCRNLPCPICSAHAQRNLRDANIDLIHTKADLIEFMRQFHNIVNIHTGKDTVSKEFVISVYKKANLLAIINKFIKIYSHKYGNFELNSFLRANERHKFIKQATSQLKLIAQYSY</sequence>
<comment type="cofactor">
    <cofactor evidence="1 7">
        <name>FAD</name>
        <dbReference type="ChEBI" id="CHEBI:57692"/>
    </cofactor>
</comment>
<reference evidence="9 10" key="1">
    <citation type="journal article" date="2015" name="Genome Announc.">
        <title>The 474-Kilobase-Pair Complete Genome Sequence of CeV-01B, a Virus Infecting Haptolina (Chrysochromulina) ericina (Prymnesiophyceae).</title>
        <authorList>
            <person name="Gallot-Lavallee L."/>
            <person name="Pagarete A."/>
            <person name="Legendre M."/>
            <person name="Santini S."/>
            <person name="Sandaa R.A."/>
            <person name="Himmelbauer H."/>
            <person name="Ogata H."/>
            <person name="Bratbak G."/>
            <person name="Claverie J.M."/>
        </authorList>
    </citation>
    <scope>NUCLEOTIDE SEQUENCE [LARGE SCALE GENOMIC DNA]</scope>
    <source>
        <strain evidence="9">CeV-01B</strain>
    </source>
</reference>
<evidence type="ECO:0000259" key="8">
    <source>
        <dbReference type="PROSITE" id="PS51324"/>
    </source>
</evidence>
<protein>
    <recommendedName>
        <fullName evidence="7">Sulfhydryl oxidase</fullName>
        <ecNumber evidence="7">1.8.3.2</ecNumber>
    </recommendedName>
</protein>
<accession>A0A0N9QPX3</accession>
<dbReference type="PROSITE" id="PS51324">
    <property type="entry name" value="ERV_ALR"/>
    <property type="match status" value="1"/>
</dbReference>
<evidence type="ECO:0000256" key="6">
    <source>
        <dbReference type="ARBA" id="ARBA00048864"/>
    </source>
</evidence>
<evidence type="ECO:0000256" key="4">
    <source>
        <dbReference type="ARBA" id="ARBA00023002"/>
    </source>
</evidence>
<dbReference type="InterPro" id="IPR036774">
    <property type="entry name" value="ERV/ALR_sulphydryl_oxid_sf"/>
</dbReference>
<evidence type="ECO:0000313" key="10">
    <source>
        <dbReference type="Proteomes" id="UP000203826"/>
    </source>
</evidence>
<dbReference type="Gene3D" id="1.20.120.310">
    <property type="entry name" value="ERV/ALR sulfhydryl oxidase domain"/>
    <property type="match status" value="1"/>
</dbReference>
<dbReference type="SUPFAM" id="SSF69000">
    <property type="entry name" value="FAD-dependent thiol oxidase"/>
    <property type="match status" value="1"/>
</dbReference>
<dbReference type="InterPro" id="IPR017905">
    <property type="entry name" value="ERV/ALR_sulphydryl_oxidase"/>
</dbReference>
<gene>
    <name evidence="9" type="ORF">ceV_040</name>
</gene>
<proteinExistence type="predicted"/>
<keyword evidence="10" id="KW-1185">Reference proteome</keyword>
<dbReference type="GO" id="GO:0016972">
    <property type="term" value="F:thiol oxidase activity"/>
    <property type="evidence" value="ECO:0007669"/>
    <property type="project" value="UniProtKB-EC"/>
</dbReference>
<dbReference type="Pfam" id="PF04777">
    <property type="entry name" value="Evr1_Alr"/>
    <property type="match status" value="1"/>
</dbReference>
<evidence type="ECO:0000256" key="5">
    <source>
        <dbReference type="ARBA" id="ARBA00023157"/>
    </source>
</evidence>
<organism evidence="9 10">
    <name type="scientific">Chrysochromulina ericina virus CeV-01B</name>
    <dbReference type="NCBI Taxonomy" id="3070830"/>
    <lineage>
        <taxon>Viruses</taxon>
        <taxon>Varidnaviria</taxon>
        <taxon>Bamfordvirae</taxon>
        <taxon>Nucleocytoviricota</taxon>
        <taxon>Megaviricetes</taxon>
        <taxon>Imitervirales</taxon>
        <taxon>Mesomimiviridae</taxon>
        <taxon>Tethysvirus</taxon>
        <taxon>Tethysvirus raunefjordenense</taxon>
    </lineage>
</organism>
<keyword evidence="4 7" id="KW-0560">Oxidoreductase</keyword>
<dbReference type="EC" id="1.8.3.2" evidence="7"/>
<dbReference type="OrthoDB" id="14873at10239"/>
<comment type="catalytic activity">
    <reaction evidence="6 7">
        <text>2 R'C(R)SH + O2 = R'C(R)S-S(R)CR' + H2O2</text>
        <dbReference type="Rhea" id="RHEA:17357"/>
        <dbReference type="ChEBI" id="CHEBI:15379"/>
        <dbReference type="ChEBI" id="CHEBI:16240"/>
        <dbReference type="ChEBI" id="CHEBI:16520"/>
        <dbReference type="ChEBI" id="CHEBI:17412"/>
        <dbReference type="EC" id="1.8.3.2"/>
    </reaction>
</comment>
<evidence type="ECO:0000256" key="7">
    <source>
        <dbReference type="RuleBase" id="RU371123"/>
    </source>
</evidence>
<name>A0A0N9QPX3_9VIRU</name>
<keyword evidence="3 7" id="KW-0274">FAD</keyword>
<evidence type="ECO:0000256" key="2">
    <source>
        <dbReference type="ARBA" id="ARBA00022630"/>
    </source>
</evidence>
<dbReference type="Proteomes" id="UP000203826">
    <property type="component" value="Segment"/>
</dbReference>
<keyword evidence="5" id="KW-1015">Disulfide bond</keyword>
<evidence type="ECO:0000256" key="3">
    <source>
        <dbReference type="ARBA" id="ARBA00022827"/>
    </source>
</evidence>
<evidence type="ECO:0000313" key="9">
    <source>
        <dbReference type="EMBL" id="ALH22946.1"/>
    </source>
</evidence>
<dbReference type="KEGG" id="vg:26048907"/>
<keyword evidence="2 7" id="KW-0285">Flavoprotein</keyword>
<evidence type="ECO:0000256" key="1">
    <source>
        <dbReference type="ARBA" id="ARBA00001974"/>
    </source>
</evidence>
<feature type="domain" description="ERV/ALR sulfhydryl oxidase" evidence="8">
    <location>
        <begin position="1"/>
        <end position="100"/>
    </location>
</feature>